<feature type="domain" description="MacB-like periplasmic core" evidence="8">
    <location>
        <begin position="29"/>
        <end position="230"/>
    </location>
</feature>
<evidence type="ECO:0000256" key="3">
    <source>
        <dbReference type="ARBA" id="ARBA00022692"/>
    </source>
</evidence>
<evidence type="ECO:0000313" key="9">
    <source>
        <dbReference type="EMBL" id="GMM59239.1"/>
    </source>
</evidence>
<gene>
    <name evidence="9" type="ORF">NUTIK01_00160</name>
</gene>
<dbReference type="Pfam" id="PF12704">
    <property type="entry name" value="MacB_PCD"/>
    <property type="match status" value="1"/>
</dbReference>
<feature type="transmembrane region" description="Helical" evidence="6">
    <location>
        <begin position="482"/>
        <end position="505"/>
    </location>
</feature>
<sequence>MSGARLGWAGAWRLARRGLDWKFRGLRLLVVCLVLGTAALAAIGTLTQSIGSELAQRGQAMLGGDVEIEIAGREAFAPERAAFAQAGTLSSGARMRAMATLVGRDETAVPIALKAVDAAWPLYGTFTLATGQSAHAPSAQEAWIAPDLASRLDAHVGQSLRVGGAAFRIAGVIGEEPDRLGEGFALGPTVIISREGLDRTGLVQPGAMVRWKYRLRLPSGSAMAQTPQRLADSLTHRFPAAGFEIRTRDTASPGLDRFVSRMGQFLGLVALAALLIAGIGIGNGVSSYLEARRGAIATFKILGATGADVARVFLLQLGVAAGIAIVLGLVLGVATTPLIGLALKGLLPVRQGLVLAPGALALAGVQGLLIALTFAAPPLLRARAVPAMALMRGALVSSGGNRGRRVRASQALALATGLGLIAALAILTAGQPLLAAGFLAASGGVMGVLALLGWAITRLAARLPRPRAPIARMALANLHRPGAQTGALVTALGFGLAAFVLLAGVETSLDANIAARVPARAPDYFVLDVPAADLSTFEKIVHDAAPAARLRTVPALRGAIVAFGPEHAMTRVADLARIPDDAWALRGDRGLTFAETLPESNVLTAGHWWPARYSGEPLVSVDEKLAQAIGLRLGDRLTVSLLGVERSARVASFRRIDWDTYGFNYVLVFSPNALADAPYTLAATIELPPQEKTPKTARAILSGLVHALPSSSVIEVGPVLAQARDILGQMAVAIFAAASVAILAEMAVLAGAIAAARERRHYDAVVLRVLGAGSRQLLGLVLAEQLILAGLLAIVSLGLGTLGAWAVVTQVFDFAWMPNWGTMLAVLAGATALVLAMAVGGSLSVLRTRPAQALREL</sequence>
<evidence type="ECO:0000259" key="7">
    <source>
        <dbReference type="Pfam" id="PF02687"/>
    </source>
</evidence>
<feature type="domain" description="ABC3 transporter permease C-terminal" evidence="7">
    <location>
        <begin position="268"/>
        <end position="384"/>
    </location>
</feature>
<feature type="transmembrane region" description="Helical" evidence="6">
    <location>
        <begin position="777"/>
        <end position="808"/>
    </location>
</feature>
<feature type="domain" description="ABC3 transporter permease C-terminal" evidence="7">
    <location>
        <begin position="737"/>
        <end position="848"/>
    </location>
</feature>
<dbReference type="EMBL" id="BTFW01000001">
    <property type="protein sequence ID" value="GMM59239.1"/>
    <property type="molecule type" value="Genomic_DNA"/>
</dbReference>
<proteinExistence type="predicted"/>
<feature type="transmembrane region" description="Helical" evidence="6">
    <location>
        <begin position="730"/>
        <end position="756"/>
    </location>
</feature>
<comment type="subcellular location">
    <subcellularLocation>
        <location evidence="1">Cell membrane</location>
        <topology evidence="1">Multi-pass membrane protein</topology>
    </subcellularLocation>
</comment>
<feature type="transmembrane region" description="Helical" evidence="6">
    <location>
        <begin position="354"/>
        <end position="376"/>
    </location>
</feature>
<organism evidence="9 10">
    <name type="scientific">Novosphingobium pituita</name>
    <dbReference type="NCBI Taxonomy" id="3056842"/>
    <lineage>
        <taxon>Bacteria</taxon>
        <taxon>Pseudomonadati</taxon>
        <taxon>Pseudomonadota</taxon>
        <taxon>Alphaproteobacteria</taxon>
        <taxon>Sphingomonadales</taxon>
        <taxon>Sphingomonadaceae</taxon>
        <taxon>Novosphingobium</taxon>
    </lineage>
</organism>
<reference evidence="9 10" key="1">
    <citation type="submission" date="2023-06" db="EMBL/GenBank/DDBJ databases">
        <title>Draft genome sequence of Novosphingobium sp. strain IK01.</title>
        <authorList>
            <person name="Hatamoto M."/>
            <person name="Ikarashi T."/>
            <person name="Yamaguchi T."/>
        </authorList>
    </citation>
    <scope>NUCLEOTIDE SEQUENCE [LARGE SCALE GENOMIC DNA]</scope>
    <source>
        <strain evidence="9 10">IK01</strain>
    </source>
</reference>
<feature type="transmembrane region" description="Helical" evidence="6">
    <location>
        <begin position="436"/>
        <end position="461"/>
    </location>
</feature>
<feature type="transmembrane region" description="Helical" evidence="6">
    <location>
        <begin position="820"/>
        <end position="846"/>
    </location>
</feature>
<comment type="caution">
    <text evidence="9">The sequence shown here is derived from an EMBL/GenBank/DDBJ whole genome shotgun (WGS) entry which is preliminary data.</text>
</comment>
<dbReference type="InterPro" id="IPR025857">
    <property type="entry name" value="MacB_PCD"/>
</dbReference>
<dbReference type="Proteomes" id="UP001187221">
    <property type="component" value="Unassembled WGS sequence"/>
</dbReference>
<accession>A0ABQ6P3V2</accession>
<evidence type="ECO:0000256" key="1">
    <source>
        <dbReference type="ARBA" id="ARBA00004651"/>
    </source>
</evidence>
<evidence type="ECO:0000259" key="8">
    <source>
        <dbReference type="Pfam" id="PF12704"/>
    </source>
</evidence>
<feature type="transmembrane region" description="Helical" evidence="6">
    <location>
        <begin position="411"/>
        <end position="430"/>
    </location>
</feature>
<evidence type="ECO:0000313" key="10">
    <source>
        <dbReference type="Proteomes" id="UP001187221"/>
    </source>
</evidence>
<evidence type="ECO:0000256" key="5">
    <source>
        <dbReference type="ARBA" id="ARBA00023136"/>
    </source>
</evidence>
<dbReference type="Pfam" id="PF02687">
    <property type="entry name" value="FtsX"/>
    <property type="match status" value="2"/>
</dbReference>
<keyword evidence="10" id="KW-1185">Reference proteome</keyword>
<dbReference type="RefSeq" id="WP_317973103.1">
    <property type="nucleotide sequence ID" value="NZ_BTFW01000001.1"/>
</dbReference>
<dbReference type="PANTHER" id="PTHR30287:SF1">
    <property type="entry name" value="INNER MEMBRANE PROTEIN"/>
    <property type="match status" value="1"/>
</dbReference>
<feature type="transmembrane region" description="Helical" evidence="6">
    <location>
        <begin position="265"/>
        <end position="291"/>
    </location>
</feature>
<keyword evidence="3 6" id="KW-0812">Transmembrane</keyword>
<dbReference type="InterPro" id="IPR003838">
    <property type="entry name" value="ABC3_permease_C"/>
</dbReference>
<feature type="transmembrane region" description="Helical" evidence="6">
    <location>
        <begin position="312"/>
        <end position="334"/>
    </location>
</feature>
<keyword evidence="2" id="KW-1003">Cell membrane</keyword>
<protein>
    <submittedName>
        <fullName evidence="9">ABC transporter permease</fullName>
    </submittedName>
</protein>
<dbReference type="PANTHER" id="PTHR30287">
    <property type="entry name" value="MEMBRANE COMPONENT OF PREDICTED ABC SUPERFAMILY METABOLITE UPTAKE TRANSPORTER"/>
    <property type="match status" value="1"/>
</dbReference>
<evidence type="ECO:0000256" key="2">
    <source>
        <dbReference type="ARBA" id="ARBA00022475"/>
    </source>
</evidence>
<name>A0ABQ6P3V2_9SPHN</name>
<evidence type="ECO:0000256" key="4">
    <source>
        <dbReference type="ARBA" id="ARBA00022989"/>
    </source>
</evidence>
<keyword evidence="4 6" id="KW-1133">Transmembrane helix</keyword>
<evidence type="ECO:0000256" key="6">
    <source>
        <dbReference type="SAM" id="Phobius"/>
    </source>
</evidence>
<keyword evidence="5 6" id="KW-0472">Membrane</keyword>
<dbReference type="InterPro" id="IPR038766">
    <property type="entry name" value="Membrane_comp_ABC_pdt"/>
</dbReference>